<comment type="caution">
    <text evidence="4">The sequence shown here is derived from an EMBL/GenBank/DDBJ whole genome shotgun (WGS) entry which is preliminary data.</text>
</comment>
<dbReference type="Gene3D" id="3.30.70.270">
    <property type="match status" value="1"/>
</dbReference>
<evidence type="ECO:0000259" key="3">
    <source>
        <dbReference type="PROSITE" id="PS50887"/>
    </source>
</evidence>
<dbReference type="Pfam" id="PF00990">
    <property type="entry name" value="GGDEF"/>
    <property type="match status" value="1"/>
</dbReference>
<feature type="compositionally biased region" description="Basic and acidic residues" evidence="1">
    <location>
        <begin position="349"/>
        <end position="367"/>
    </location>
</feature>
<dbReference type="CDD" id="cd01949">
    <property type="entry name" value="GGDEF"/>
    <property type="match status" value="1"/>
</dbReference>
<name>A0AAE3G3I6_9GAMM</name>
<dbReference type="InterPro" id="IPR035919">
    <property type="entry name" value="EAL_sf"/>
</dbReference>
<dbReference type="InterPro" id="IPR001633">
    <property type="entry name" value="EAL_dom"/>
</dbReference>
<keyword evidence="5" id="KW-1185">Reference proteome</keyword>
<dbReference type="Pfam" id="PF00563">
    <property type="entry name" value="EAL"/>
    <property type="match status" value="1"/>
</dbReference>
<dbReference type="InterPro" id="IPR050706">
    <property type="entry name" value="Cyclic-di-GMP_PDE-like"/>
</dbReference>
<dbReference type="InterPro" id="IPR000160">
    <property type="entry name" value="GGDEF_dom"/>
</dbReference>
<dbReference type="PROSITE" id="PS50887">
    <property type="entry name" value="GGDEF"/>
    <property type="match status" value="1"/>
</dbReference>
<evidence type="ECO:0000259" key="2">
    <source>
        <dbReference type="PROSITE" id="PS50883"/>
    </source>
</evidence>
<dbReference type="GO" id="GO:0071111">
    <property type="term" value="F:cyclic-guanylate-specific phosphodiesterase activity"/>
    <property type="evidence" value="ECO:0007669"/>
    <property type="project" value="InterPro"/>
</dbReference>
<dbReference type="Pfam" id="PF07793">
    <property type="entry name" value="DUF1631"/>
    <property type="match status" value="1"/>
</dbReference>
<proteinExistence type="predicted"/>
<accession>A0AAE3G3I6</accession>
<dbReference type="RefSeq" id="WP_253475553.1">
    <property type="nucleotide sequence ID" value="NZ_JALJXV010000002.1"/>
</dbReference>
<organism evidence="4 5">
    <name type="scientific">Natronocella acetinitrilica</name>
    <dbReference type="NCBI Taxonomy" id="414046"/>
    <lineage>
        <taxon>Bacteria</taxon>
        <taxon>Pseudomonadati</taxon>
        <taxon>Pseudomonadota</taxon>
        <taxon>Gammaproteobacteria</taxon>
        <taxon>Chromatiales</taxon>
        <taxon>Ectothiorhodospiraceae</taxon>
        <taxon>Natronocella</taxon>
    </lineage>
</organism>
<dbReference type="NCBIfam" id="TIGR00254">
    <property type="entry name" value="GGDEF"/>
    <property type="match status" value="1"/>
</dbReference>
<dbReference type="EMBL" id="JALJXV010000002">
    <property type="protein sequence ID" value="MCP1674051.1"/>
    <property type="molecule type" value="Genomic_DNA"/>
</dbReference>
<dbReference type="InterPro" id="IPR029787">
    <property type="entry name" value="Nucleotide_cyclase"/>
</dbReference>
<dbReference type="AlphaFoldDB" id="A0AAE3G3I6"/>
<dbReference type="Gene3D" id="3.20.20.450">
    <property type="entry name" value="EAL domain"/>
    <property type="match status" value="1"/>
</dbReference>
<dbReference type="SMART" id="SM00267">
    <property type="entry name" value="GGDEF"/>
    <property type="match status" value="1"/>
</dbReference>
<dbReference type="Proteomes" id="UP001205843">
    <property type="component" value="Unassembled WGS sequence"/>
</dbReference>
<dbReference type="InterPro" id="IPR043128">
    <property type="entry name" value="Rev_trsase/Diguanyl_cyclase"/>
</dbReference>
<dbReference type="PANTHER" id="PTHR33121:SF23">
    <property type="entry name" value="CYCLIC DI-GMP PHOSPHODIESTERASE PDEB"/>
    <property type="match status" value="1"/>
</dbReference>
<dbReference type="PANTHER" id="PTHR33121">
    <property type="entry name" value="CYCLIC DI-GMP PHOSPHODIESTERASE PDEF"/>
    <property type="match status" value="1"/>
</dbReference>
<dbReference type="CDD" id="cd01948">
    <property type="entry name" value="EAL"/>
    <property type="match status" value="1"/>
</dbReference>
<evidence type="ECO:0000313" key="4">
    <source>
        <dbReference type="EMBL" id="MCP1674051.1"/>
    </source>
</evidence>
<protein>
    <submittedName>
        <fullName evidence="4">Diguanylate cyclase (GGDEF)-like protein</fullName>
    </submittedName>
</protein>
<evidence type="ECO:0000313" key="5">
    <source>
        <dbReference type="Proteomes" id="UP001205843"/>
    </source>
</evidence>
<feature type="compositionally biased region" description="Low complexity" evidence="1">
    <location>
        <begin position="403"/>
        <end position="413"/>
    </location>
</feature>
<feature type="domain" description="EAL" evidence="2">
    <location>
        <begin position="1012"/>
        <end position="1267"/>
    </location>
</feature>
<dbReference type="SUPFAM" id="SSF55073">
    <property type="entry name" value="Nucleotide cyclase"/>
    <property type="match status" value="1"/>
</dbReference>
<dbReference type="SUPFAM" id="SSF141868">
    <property type="entry name" value="EAL domain-like"/>
    <property type="match status" value="1"/>
</dbReference>
<feature type="domain" description="GGDEF" evidence="3">
    <location>
        <begin position="868"/>
        <end position="1001"/>
    </location>
</feature>
<sequence length="1267" mass="140113">MNRERRQYQRKAVTWDADLSGPGFGPLAFEITDFCDGGLFLVPATRTADNQLRQQGVGTTRIRVGLADPVSGRRRQVEATVVRVSEQGFGIAFAALQPELTGALDTIAASARSAQSAAFAADKRKPIGREQQRRGRDALRQCVDLIGSFLDGRLQAFTSQAEGALFQAAETAASNPVQAAHFGGIRMLKKHRHQFTHDIRELAVANWLDIGRFAINPEQDVAATADQLSLVDEGDFEDWLQRSEVISRAETRAIRSLRYLHRRLAVIADTPIDEYSNPISPVALCHHLADQLAIFRPDRASKGVIYQSFGKALLNQLGVLYDGINERLREAGVLPDLEDERLYISKVRDAHRSRPSELDQGAVERESGASTDDPGVAQAPLPGSGFGSLYRTVRDLFRASRQEAGGEAAAEAPPAHPATPQLASQAAASLPMPPAEAGTQAPPLREQLQNQIQTLQPGEGVGLAPEQVESVDLLESWFSELRPDVEDGGFFREWSHRLVPLALAEEMRDGSFLQQRDRPIHQLIDALDRAANAMAAARPADRESLRARLTPALEQAVAAGGAAEQLAEAAEALDSGIERSRKIVDAGMERVRQACEGSQRLSLARECVEEALLARLGEGEIPSPLLRLIEEGWRNHLVLVELRHGQDSAQWQRGLKAVDILLAGLGSEDVPRRRVKEPQKLFAYIHQALAQTNRPPAEIGALVGELERWLAEPLDGPYPPSGRFEAVEVGQAAEPTSAEELPEEWLGRAKLLNPGDWVQLPDSEGTPTTLRLAWVSRGRDRFVFVNRAGQRAAELKLPELALALGELDDPGEDLNTPATMRRWQDMLLKLNRQLSHQATHDPLTGLLNRKAMQRRIRYLLEHPKATGMQHVFCQFAMDDFKVVNNTVGHEGGDETLRQVAELLQDEAGKRLLIARMGGDEFAVLMVRTKADDARTYVERQLARLRERRFGTERQPIRLTASAGLVPFDRKSHDEEALLRDADNAVFRAKESGGNRYHIVRPDDADLADLQLSMNQATRVDLALESGGLQLRCQRIMPLQDAQLLPMFEVLISLADGDKENLRPDQFIPAAERFGRMPALDRWVIREVFDWYQANPDSVRGLGALSINLSGQTLNDVGFLDYLKSQFDSGRVDSAKICFEVTETAAMANLAVAADLIRELKQLGCRFALDDFGSGLSSYSYLKNLPADFLKIDGEFIRDLDSPGSDDAMVRSIHELCHHLGKVTVAEFVESDSIRRRLQSIGLDYAQGFGIERPILLEDLEPNAMYAT</sequence>
<feature type="region of interest" description="Disordered" evidence="1">
    <location>
        <begin position="401"/>
        <end position="440"/>
    </location>
</feature>
<dbReference type="PROSITE" id="PS50883">
    <property type="entry name" value="EAL"/>
    <property type="match status" value="1"/>
</dbReference>
<feature type="region of interest" description="Disordered" evidence="1">
    <location>
        <begin position="349"/>
        <end position="383"/>
    </location>
</feature>
<reference evidence="4" key="1">
    <citation type="submission" date="2022-03" db="EMBL/GenBank/DDBJ databases">
        <title>Genomic Encyclopedia of Type Strains, Phase III (KMG-III): the genomes of soil and plant-associated and newly described type strains.</title>
        <authorList>
            <person name="Whitman W."/>
        </authorList>
    </citation>
    <scope>NUCLEOTIDE SEQUENCE</scope>
    <source>
        <strain evidence="4">ANL 6-2</strain>
    </source>
</reference>
<evidence type="ECO:0000256" key="1">
    <source>
        <dbReference type="SAM" id="MobiDB-lite"/>
    </source>
</evidence>
<dbReference type="InterPro" id="IPR012434">
    <property type="entry name" value="DUF1631"/>
</dbReference>
<gene>
    <name evidence="4" type="ORF">J2T57_001150</name>
</gene>
<dbReference type="SMART" id="SM00052">
    <property type="entry name" value="EAL"/>
    <property type="match status" value="1"/>
</dbReference>